<keyword evidence="1" id="KW-0812">Transmembrane</keyword>
<reference evidence="2 3" key="1">
    <citation type="submission" date="2018-10" db="EMBL/GenBank/DDBJ databases">
        <title>Cohnella sp. M2MS4P-1, whole genome shotgun sequence.</title>
        <authorList>
            <person name="Tuo L."/>
        </authorList>
    </citation>
    <scope>NUCLEOTIDE SEQUENCE [LARGE SCALE GENOMIC DNA]</scope>
    <source>
        <strain evidence="2 3">M2MS4P-1</strain>
    </source>
</reference>
<accession>A0A494Y5N7</accession>
<organism evidence="2 3">
    <name type="scientific">Cohnella endophytica</name>
    <dbReference type="NCBI Taxonomy" id="2419778"/>
    <lineage>
        <taxon>Bacteria</taxon>
        <taxon>Bacillati</taxon>
        <taxon>Bacillota</taxon>
        <taxon>Bacilli</taxon>
        <taxon>Bacillales</taxon>
        <taxon>Paenibacillaceae</taxon>
        <taxon>Cohnella</taxon>
    </lineage>
</organism>
<keyword evidence="3" id="KW-1185">Reference proteome</keyword>
<feature type="transmembrane region" description="Helical" evidence="1">
    <location>
        <begin position="142"/>
        <end position="159"/>
    </location>
</feature>
<dbReference type="EMBL" id="RBZM01000001">
    <property type="protein sequence ID" value="RKP57999.1"/>
    <property type="molecule type" value="Genomic_DNA"/>
</dbReference>
<evidence type="ECO:0000313" key="2">
    <source>
        <dbReference type="EMBL" id="RKP57999.1"/>
    </source>
</evidence>
<dbReference type="OrthoDB" id="9155572at2"/>
<feature type="transmembrane region" description="Helical" evidence="1">
    <location>
        <begin position="23"/>
        <end position="43"/>
    </location>
</feature>
<proteinExistence type="predicted"/>
<feature type="transmembrane region" description="Helical" evidence="1">
    <location>
        <begin position="72"/>
        <end position="96"/>
    </location>
</feature>
<dbReference type="AlphaFoldDB" id="A0A494Y5N7"/>
<dbReference type="Proteomes" id="UP000282076">
    <property type="component" value="Unassembled WGS sequence"/>
</dbReference>
<keyword evidence="1" id="KW-0472">Membrane</keyword>
<protein>
    <submittedName>
        <fullName evidence="2">DUF2569 domain-containing protein</fullName>
    </submittedName>
</protein>
<dbReference type="Pfam" id="PF10754">
    <property type="entry name" value="DUF2569"/>
    <property type="match status" value="1"/>
</dbReference>
<name>A0A494Y5N7_9BACL</name>
<dbReference type="RefSeq" id="WP_120973685.1">
    <property type="nucleotide sequence ID" value="NZ_RBZM01000001.1"/>
</dbReference>
<comment type="caution">
    <text evidence="2">The sequence shown here is derived from an EMBL/GenBank/DDBJ whole genome shotgun (WGS) entry which is preliminary data.</text>
</comment>
<evidence type="ECO:0000313" key="3">
    <source>
        <dbReference type="Proteomes" id="UP000282076"/>
    </source>
</evidence>
<evidence type="ECO:0000256" key="1">
    <source>
        <dbReference type="SAM" id="Phobius"/>
    </source>
</evidence>
<sequence length="171" mass="19561">MENNTVETNYEYKNELPLGVKGLGGWLILVQIGLYATLLMLIIQLTKNNIPSITGELWSELTDKNSSMYHVLWGPLLVFELVVNASLFLLVLYCLYSMYRKQSIFPRLIIILISLGLVVGIIDYILIFQIQDSFNIEEGNSTSGIFRSIITCAIWIPYFRKSVRVQNTFVN</sequence>
<keyword evidence="1" id="KW-1133">Transmembrane helix</keyword>
<feature type="transmembrane region" description="Helical" evidence="1">
    <location>
        <begin position="108"/>
        <end position="130"/>
    </location>
</feature>
<dbReference type="InterPro" id="IPR019690">
    <property type="entry name" value="DUF2569"/>
</dbReference>
<gene>
    <name evidence="2" type="ORF">D7Z26_00355</name>
</gene>